<dbReference type="SUPFAM" id="SSF57889">
    <property type="entry name" value="Cysteine-rich domain"/>
    <property type="match status" value="2"/>
</dbReference>
<evidence type="ECO:0000313" key="6">
    <source>
        <dbReference type="EnsemblMetazoa" id="CLYHEMP014018.1"/>
    </source>
</evidence>
<dbReference type="GeneID" id="136819427"/>
<dbReference type="InterPro" id="IPR046349">
    <property type="entry name" value="C1-like_sf"/>
</dbReference>
<dbReference type="InterPro" id="IPR004146">
    <property type="entry name" value="DC1"/>
</dbReference>
<protein>
    <recommendedName>
        <fullName evidence="5">RING-type domain-containing protein</fullName>
    </recommendedName>
</protein>
<dbReference type="GO" id="GO:0008270">
    <property type="term" value="F:zinc ion binding"/>
    <property type="evidence" value="ECO:0007669"/>
    <property type="project" value="UniProtKB-KW"/>
</dbReference>
<dbReference type="Pfam" id="PF13920">
    <property type="entry name" value="zf-C3HC4_3"/>
    <property type="match status" value="1"/>
</dbReference>
<evidence type="ECO:0000313" key="7">
    <source>
        <dbReference type="Proteomes" id="UP000594262"/>
    </source>
</evidence>
<dbReference type="PROSITE" id="PS50089">
    <property type="entry name" value="ZF_RING_2"/>
    <property type="match status" value="1"/>
</dbReference>
<dbReference type="Gene3D" id="3.30.40.10">
    <property type="entry name" value="Zinc/RING finger domain, C3HC4 (zinc finger)"/>
    <property type="match status" value="1"/>
</dbReference>
<dbReference type="OrthoDB" id="24526at2759"/>
<dbReference type="RefSeq" id="XP_066931756.1">
    <property type="nucleotide sequence ID" value="XM_067075655.1"/>
</dbReference>
<dbReference type="PANTHER" id="PTHR46288">
    <property type="entry name" value="PHORBOL-ESTER/DAG-TYPE DOMAIN-CONTAINING PROTEIN"/>
    <property type="match status" value="1"/>
</dbReference>
<keyword evidence="7" id="KW-1185">Reference proteome</keyword>
<dbReference type="Proteomes" id="UP000594262">
    <property type="component" value="Unplaced"/>
</dbReference>
<evidence type="ECO:0000256" key="4">
    <source>
        <dbReference type="PROSITE-ProRule" id="PRU00175"/>
    </source>
</evidence>
<keyword evidence="2 4" id="KW-0479">Metal-binding</keyword>
<feature type="domain" description="RING-type" evidence="5">
    <location>
        <begin position="307"/>
        <end position="348"/>
    </location>
</feature>
<keyword evidence="3" id="KW-0862">Zinc</keyword>
<evidence type="ECO:0000256" key="2">
    <source>
        <dbReference type="ARBA" id="ARBA00022771"/>
    </source>
</evidence>
<name>A0A7M5WWR9_9CNID</name>
<accession>A0A7M5WWR9</accession>
<dbReference type="InterPro" id="IPR013083">
    <property type="entry name" value="Znf_RING/FYVE/PHD"/>
</dbReference>
<dbReference type="Pfam" id="PF03107">
    <property type="entry name" value="C1_2"/>
    <property type="match status" value="1"/>
</dbReference>
<evidence type="ECO:0000259" key="5">
    <source>
        <dbReference type="PROSITE" id="PS50089"/>
    </source>
</evidence>
<keyword evidence="1" id="KW-0677">Repeat</keyword>
<dbReference type="AlphaFoldDB" id="A0A7M5WWR9"/>
<dbReference type="EnsemblMetazoa" id="CLYHEMT014018.1">
    <property type="protein sequence ID" value="CLYHEMP014018.1"/>
    <property type="gene ID" value="CLYHEMG014018"/>
</dbReference>
<dbReference type="InterPro" id="IPR001841">
    <property type="entry name" value="Znf_RING"/>
</dbReference>
<keyword evidence="2 4" id="KW-0863">Zinc-finger</keyword>
<organism evidence="6 7">
    <name type="scientific">Clytia hemisphaerica</name>
    <dbReference type="NCBI Taxonomy" id="252671"/>
    <lineage>
        <taxon>Eukaryota</taxon>
        <taxon>Metazoa</taxon>
        <taxon>Cnidaria</taxon>
        <taxon>Hydrozoa</taxon>
        <taxon>Hydroidolina</taxon>
        <taxon>Leptothecata</taxon>
        <taxon>Obeliida</taxon>
        <taxon>Clytiidae</taxon>
        <taxon>Clytia</taxon>
    </lineage>
</organism>
<dbReference type="PANTHER" id="PTHR46288:SF80">
    <property type="entry name" value="CYSTEINE_HISTIDINE-RICH C1 DOMAIN FAMILY PROTEIN"/>
    <property type="match status" value="1"/>
</dbReference>
<dbReference type="SUPFAM" id="SSF57850">
    <property type="entry name" value="RING/U-box"/>
    <property type="match status" value="1"/>
</dbReference>
<evidence type="ECO:0000256" key="1">
    <source>
        <dbReference type="ARBA" id="ARBA00022737"/>
    </source>
</evidence>
<proteinExistence type="predicted"/>
<sequence length="360" mass="41221">MSEMQQIPRLINYPTHEHPLELTEGIKIYPQYNGSWKCDNCELDKTNGEKPYHCQPCQFDLCINCALPIRHLRHPSHQLYRANMKNVYPQYHGQWRCDGCDVTRGPELAYHCFHDQFDICDRCVQGQNLPIHQHPLKPVDAAKLYDNAPGWWACDCCKRHGTEIGSRFSWHCALCEFDCCVDCLAERKTPQHEHPVHLTDPMKVYGQNGSWSCRECRKQFTTENPEPNRGRPYHCFDCGYDICHECISPALHNDGGDIPMDPGLRATYAHNTPSARVTSRPHQPPTEILVDDDDDVNIENLDESERCVICCSRRKNATIVHGNTGHVCCCISCANTMQQRGDNCPICRAPIDLVIKQFNS</sequence>
<evidence type="ECO:0000256" key="3">
    <source>
        <dbReference type="ARBA" id="ARBA00022833"/>
    </source>
</evidence>
<reference evidence="6" key="1">
    <citation type="submission" date="2021-01" db="UniProtKB">
        <authorList>
            <consortium name="EnsemblMetazoa"/>
        </authorList>
    </citation>
    <scope>IDENTIFICATION</scope>
</reference>